<dbReference type="InterPro" id="IPR011009">
    <property type="entry name" value="Kinase-like_dom_sf"/>
</dbReference>
<keyword evidence="1" id="KW-0723">Serine/threonine-protein kinase</keyword>
<evidence type="ECO:0000256" key="3">
    <source>
        <dbReference type="ARBA" id="ARBA00022840"/>
    </source>
</evidence>
<name>A0A448YSF8_BRENA</name>
<dbReference type="Pfam" id="PF00069">
    <property type="entry name" value="Pkinase"/>
    <property type="match status" value="1"/>
</dbReference>
<dbReference type="Proteomes" id="UP000290900">
    <property type="component" value="Unassembled WGS sequence"/>
</dbReference>
<evidence type="ECO:0000313" key="6">
    <source>
        <dbReference type="Proteomes" id="UP000290900"/>
    </source>
</evidence>
<accession>A0A448YSF8</accession>
<dbReference type="OrthoDB" id="2158884at2759"/>
<feature type="domain" description="Protein kinase" evidence="4">
    <location>
        <begin position="53"/>
        <end position="400"/>
    </location>
</feature>
<dbReference type="STRING" id="13370.A0A448YSF8"/>
<dbReference type="GO" id="GO:0005524">
    <property type="term" value="F:ATP binding"/>
    <property type="evidence" value="ECO:0007669"/>
    <property type="project" value="UniProtKB-KW"/>
</dbReference>
<dbReference type="PANTHER" id="PTHR24055">
    <property type="entry name" value="MITOGEN-ACTIVATED PROTEIN KINASE"/>
    <property type="match status" value="1"/>
</dbReference>
<dbReference type="SUPFAM" id="SSF56112">
    <property type="entry name" value="Protein kinase-like (PK-like)"/>
    <property type="match status" value="1"/>
</dbReference>
<keyword evidence="6" id="KW-1185">Reference proteome</keyword>
<evidence type="ECO:0000256" key="2">
    <source>
        <dbReference type="ARBA" id="ARBA00022741"/>
    </source>
</evidence>
<dbReference type="GO" id="GO:0004674">
    <property type="term" value="F:protein serine/threonine kinase activity"/>
    <property type="evidence" value="ECO:0007669"/>
    <property type="project" value="UniProtKB-KW"/>
</dbReference>
<dbReference type="EMBL" id="CAACVR010000056">
    <property type="protein sequence ID" value="VEU23827.1"/>
    <property type="molecule type" value="Genomic_DNA"/>
</dbReference>
<gene>
    <name evidence="5" type="ORF">BRENAR_LOCUS4556</name>
</gene>
<dbReference type="AlphaFoldDB" id="A0A448YSF8"/>
<dbReference type="Gene3D" id="1.10.510.10">
    <property type="entry name" value="Transferase(Phosphotransferase) domain 1"/>
    <property type="match status" value="1"/>
</dbReference>
<dbReference type="FunCoup" id="A0A448YSF8">
    <property type="interactions" value="494"/>
</dbReference>
<evidence type="ECO:0000256" key="1">
    <source>
        <dbReference type="ARBA" id="ARBA00022527"/>
    </source>
</evidence>
<dbReference type="Gene3D" id="3.30.200.20">
    <property type="entry name" value="Phosphorylase Kinase, domain 1"/>
    <property type="match status" value="1"/>
</dbReference>
<keyword evidence="1" id="KW-0418">Kinase</keyword>
<dbReference type="InterPro" id="IPR050117">
    <property type="entry name" value="MAPK"/>
</dbReference>
<dbReference type="PROSITE" id="PS50011">
    <property type="entry name" value="PROTEIN_KINASE_DOM"/>
    <property type="match status" value="1"/>
</dbReference>
<proteinExistence type="predicted"/>
<evidence type="ECO:0000313" key="5">
    <source>
        <dbReference type="EMBL" id="VEU23827.1"/>
    </source>
</evidence>
<evidence type="ECO:0000259" key="4">
    <source>
        <dbReference type="PROSITE" id="PS50011"/>
    </source>
</evidence>
<keyword evidence="3" id="KW-0067">ATP-binding</keyword>
<dbReference type="InParanoid" id="A0A448YSF8"/>
<dbReference type="SMART" id="SM00220">
    <property type="entry name" value="S_TKc"/>
    <property type="match status" value="1"/>
</dbReference>
<dbReference type="InterPro" id="IPR008271">
    <property type="entry name" value="Ser/Thr_kinase_AS"/>
</dbReference>
<keyword evidence="1" id="KW-0808">Transferase</keyword>
<organism evidence="5 6">
    <name type="scientific">Brettanomyces naardenensis</name>
    <name type="common">Yeast</name>
    <dbReference type="NCBI Taxonomy" id="13370"/>
    <lineage>
        <taxon>Eukaryota</taxon>
        <taxon>Fungi</taxon>
        <taxon>Dikarya</taxon>
        <taxon>Ascomycota</taxon>
        <taxon>Saccharomycotina</taxon>
        <taxon>Pichiomycetes</taxon>
        <taxon>Pichiales</taxon>
        <taxon>Pichiaceae</taxon>
        <taxon>Brettanomyces</taxon>
    </lineage>
</organism>
<dbReference type="InterPro" id="IPR000719">
    <property type="entry name" value="Prot_kinase_dom"/>
</dbReference>
<reference evidence="5 6" key="1">
    <citation type="submission" date="2018-12" db="EMBL/GenBank/DDBJ databases">
        <authorList>
            <person name="Tiukova I."/>
            <person name="Dainat J."/>
        </authorList>
    </citation>
    <scope>NUCLEOTIDE SEQUENCE [LARGE SCALE GENOMIC DNA]</scope>
</reference>
<protein>
    <submittedName>
        <fullName evidence="5">DEKNAAC104847</fullName>
    </submittedName>
</protein>
<dbReference type="PROSITE" id="PS00108">
    <property type="entry name" value="PROTEIN_KINASE_ST"/>
    <property type="match status" value="1"/>
</dbReference>
<sequence length="645" mass="73133">MSQFEGHLSNQQFRVPGSSTSFHWETGVDENVNAEAFEYGYRILPVKLANDRYQLVGNLGSGSFGSVLMAKIRKSMVPTINEEMSMHRGTLLQPIPNYTRAPSNLVAIKIMNKKLVSLEDYSRVKEVRFILSVRSHPNLVQINDLFIDKLSFKLHIVMEAMDQNLYQLLKARKGCLFSPRTLKSILSQLLAAIRHIHRFRFFHRDVKPENILVMPSNTFYGSKENVPTFMRGDSYVIKLADYGLARHASNLRPFTAYVSTRWYRSPEILLRKQSYSFPVDIWAFGCVAVEAATFRPLLPGQNELDQTWKVLELLGCPERTNATPPAKTPLGGYWKDAQALAAKLGFSMPRLAGTSLSSILPRTDIEREERHKLYDVIKSCLLWDPGSRSSAQELSQCPYFESTVLRGEDELYRQHRRDFFNSLTNLEERPSRIENSTTTLSTRDQVLAVQSEPNPAASLVSCNDENWDFGRTGSKRNGKNDIPNLEPIFTKEVLGFFSPKQTDTEESVPSLEEEYSELNNSAGCSEFDVFSEGEFQSLMPAKVPHSRSINVVDGDTADHEQNALAPLETLSERIMDQMIQEEKSYSMYAKAYLPEQSGYDGAQELPIGTQVSQAARNKNLVDEIDSTLDNAYNYTDSFYDWASTQ</sequence>
<keyword evidence="2" id="KW-0547">Nucleotide-binding</keyword>